<evidence type="ECO:0000256" key="16">
    <source>
        <dbReference type="PROSITE-ProRule" id="PRU00409"/>
    </source>
</evidence>
<accession>A0AAW4MVC1</accession>
<evidence type="ECO:0000256" key="5">
    <source>
        <dbReference type="ARBA" id="ARBA00022741"/>
    </source>
</evidence>
<evidence type="ECO:0000313" key="20">
    <source>
        <dbReference type="Proteomes" id="UP001196408"/>
    </source>
</evidence>
<dbReference type="EMBL" id="JAHOEL010000056">
    <property type="protein sequence ID" value="MBV3393253.1"/>
    <property type="molecule type" value="Genomic_DNA"/>
</dbReference>
<evidence type="ECO:0000256" key="8">
    <source>
        <dbReference type="ARBA" id="ARBA00022960"/>
    </source>
</evidence>
<dbReference type="Gene3D" id="3.30.470.20">
    <property type="entry name" value="ATP-grasp fold, B domain"/>
    <property type="match status" value="1"/>
</dbReference>
<comment type="cofactor">
    <cofactor evidence="15">
        <name>Mg(2+)</name>
        <dbReference type="ChEBI" id="CHEBI:18420"/>
    </cofactor>
    <cofactor evidence="15">
        <name>Mn(2+)</name>
        <dbReference type="ChEBI" id="CHEBI:29035"/>
    </cofactor>
    <text evidence="15">Binds 2 magnesium or manganese ions per subunit.</text>
</comment>
<feature type="active site" evidence="13">
    <location>
        <position position="180"/>
    </location>
</feature>
<gene>
    <name evidence="12" type="primary">ddl</name>
    <name evidence="18" type="ORF">KSV97_08590</name>
    <name evidence="19" type="ORF">KSW06_08300</name>
</gene>
<keyword evidence="21" id="KW-1185">Reference proteome</keyword>
<comment type="cofactor">
    <cofactor evidence="1">
        <name>Mn(2+)</name>
        <dbReference type="ChEBI" id="CHEBI:29035"/>
    </cofactor>
</comment>
<comment type="caution">
    <text evidence="18">The sequence shown here is derived from an EMBL/GenBank/DDBJ whole genome shotgun (WGS) entry which is preliminary data.</text>
</comment>
<dbReference type="RefSeq" id="WP_022424402.1">
    <property type="nucleotide sequence ID" value="NZ_CAXVKV010000031.1"/>
</dbReference>
<dbReference type="GO" id="GO:0005829">
    <property type="term" value="C:cytosol"/>
    <property type="evidence" value="ECO:0007669"/>
    <property type="project" value="TreeGrafter"/>
</dbReference>
<organism evidence="18 20">
    <name type="scientific">Catenibacterium mitsuokai</name>
    <dbReference type="NCBI Taxonomy" id="100886"/>
    <lineage>
        <taxon>Bacteria</taxon>
        <taxon>Bacillati</taxon>
        <taxon>Bacillota</taxon>
        <taxon>Erysipelotrichia</taxon>
        <taxon>Erysipelotrichales</taxon>
        <taxon>Coprobacillaceae</taxon>
        <taxon>Catenibacterium</taxon>
    </lineage>
</organism>
<dbReference type="EC" id="6.3.2.4" evidence="12"/>
<feature type="binding site" evidence="14">
    <location>
        <begin position="210"/>
        <end position="217"/>
    </location>
    <ligand>
        <name>ATP</name>
        <dbReference type="ChEBI" id="CHEBI:30616"/>
    </ligand>
</feature>
<dbReference type="InterPro" id="IPR011095">
    <property type="entry name" value="Dala_Dala_lig_C"/>
</dbReference>
<dbReference type="SUPFAM" id="SSF56059">
    <property type="entry name" value="Glutathione synthetase ATP-binding domain-like"/>
    <property type="match status" value="1"/>
</dbReference>
<evidence type="ECO:0000256" key="13">
    <source>
        <dbReference type="PIRSR" id="PIRSR039102-1"/>
    </source>
</evidence>
<dbReference type="PANTHER" id="PTHR23132">
    <property type="entry name" value="D-ALANINE--D-ALANINE LIGASE"/>
    <property type="match status" value="1"/>
</dbReference>
<dbReference type="InterPro" id="IPR013815">
    <property type="entry name" value="ATP_grasp_subdomain_1"/>
</dbReference>
<dbReference type="Pfam" id="PF07478">
    <property type="entry name" value="Dala_Dala_lig_C"/>
    <property type="match status" value="1"/>
</dbReference>
<dbReference type="InterPro" id="IPR016185">
    <property type="entry name" value="PreATP-grasp_dom_sf"/>
</dbReference>
<evidence type="ECO:0000256" key="2">
    <source>
        <dbReference type="ARBA" id="ARBA00010871"/>
    </source>
</evidence>
<evidence type="ECO:0000256" key="6">
    <source>
        <dbReference type="ARBA" id="ARBA00022840"/>
    </source>
</evidence>
<dbReference type="InterPro" id="IPR011761">
    <property type="entry name" value="ATP-grasp"/>
</dbReference>
<proteinExistence type="inferred from homology"/>
<evidence type="ECO:0000256" key="4">
    <source>
        <dbReference type="ARBA" id="ARBA00022723"/>
    </source>
</evidence>
<keyword evidence="5 14" id="KW-0547">Nucleotide-binding</keyword>
<feature type="binding site" evidence="15">
    <location>
        <position position="304"/>
    </location>
    <ligand>
        <name>Mg(2+)</name>
        <dbReference type="ChEBI" id="CHEBI:18420"/>
        <label>1</label>
    </ligand>
</feature>
<dbReference type="Proteomes" id="UP001197492">
    <property type="component" value="Unassembled WGS sequence"/>
</dbReference>
<keyword evidence="10 15" id="KW-0464">Manganese</keyword>
<comment type="similarity">
    <text evidence="2 12">Belongs to the D-alanine--D-alanine ligase family.</text>
</comment>
<dbReference type="PANTHER" id="PTHR23132:SF25">
    <property type="entry name" value="D-ALANINE--D-ALANINE LIGASE A"/>
    <property type="match status" value="1"/>
</dbReference>
<dbReference type="SUPFAM" id="SSF52440">
    <property type="entry name" value="PreATP-grasp domain"/>
    <property type="match status" value="1"/>
</dbReference>
<dbReference type="NCBIfam" id="TIGR01205">
    <property type="entry name" value="D_ala_D_alaTIGR"/>
    <property type="match status" value="1"/>
</dbReference>
<evidence type="ECO:0000313" key="18">
    <source>
        <dbReference type="EMBL" id="MBV3383272.1"/>
    </source>
</evidence>
<evidence type="ECO:0000256" key="14">
    <source>
        <dbReference type="PIRSR" id="PIRSR039102-2"/>
    </source>
</evidence>
<comment type="pathway">
    <text evidence="12">Cell wall biogenesis; peptidoglycan biosynthesis.</text>
</comment>
<dbReference type="Pfam" id="PF01820">
    <property type="entry name" value="Dala_Dala_lig_N"/>
    <property type="match status" value="1"/>
</dbReference>
<feature type="binding site" evidence="15">
    <location>
        <position position="306"/>
    </location>
    <ligand>
        <name>Mg(2+)</name>
        <dbReference type="ChEBI" id="CHEBI:18420"/>
        <label>2</label>
    </ligand>
</feature>
<evidence type="ECO:0000256" key="12">
    <source>
        <dbReference type="HAMAP-Rule" id="MF_00047"/>
    </source>
</evidence>
<evidence type="ECO:0000256" key="11">
    <source>
        <dbReference type="ARBA" id="ARBA00023316"/>
    </source>
</evidence>
<comment type="catalytic activity">
    <reaction evidence="12">
        <text>2 D-alanine + ATP = D-alanyl-D-alanine + ADP + phosphate + H(+)</text>
        <dbReference type="Rhea" id="RHEA:11224"/>
        <dbReference type="ChEBI" id="CHEBI:15378"/>
        <dbReference type="ChEBI" id="CHEBI:30616"/>
        <dbReference type="ChEBI" id="CHEBI:43474"/>
        <dbReference type="ChEBI" id="CHEBI:57416"/>
        <dbReference type="ChEBI" id="CHEBI:57822"/>
        <dbReference type="ChEBI" id="CHEBI:456216"/>
        <dbReference type="EC" id="6.3.2.4"/>
    </reaction>
</comment>
<keyword evidence="4 15" id="KW-0479">Metal-binding</keyword>
<dbReference type="EMBL" id="JAHOEF010000060">
    <property type="protein sequence ID" value="MBV3383272.1"/>
    <property type="molecule type" value="Genomic_DNA"/>
</dbReference>
<keyword evidence="3 12" id="KW-0436">Ligase</keyword>
<keyword evidence="11 12" id="KW-0961">Cell wall biogenesis/degradation</keyword>
<dbReference type="PROSITE" id="PS50975">
    <property type="entry name" value="ATP_GRASP"/>
    <property type="match status" value="1"/>
</dbReference>
<keyword evidence="6 16" id="KW-0067">ATP-binding</keyword>
<dbReference type="HAMAP" id="MF_00047">
    <property type="entry name" value="Dala_Dala_lig"/>
    <property type="match status" value="1"/>
</dbReference>
<feature type="binding site" evidence="14">
    <location>
        <position position="118"/>
    </location>
    <ligand>
        <name>ATP</name>
        <dbReference type="ChEBI" id="CHEBI:30616"/>
    </ligand>
</feature>
<feature type="binding site" evidence="14">
    <location>
        <begin position="303"/>
        <end position="304"/>
    </location>
    <ligand>
        <name>ATP</name>
        <dbReference type="ChEBI" id="CHEBI:30616"/>
    </ligand>
</feature>
<dbReference type="PROSITE" id="PS00844">
    <property type="entry name" value="DALA_DALA_LIGASE_2"/>
    <property type="match status" value="1"/>
</dbReference>
<reference evidence="18 21" key="1">
    <citation type="submission" date="2021-06" db="EMBL/GenBank/DDBJ databases">
        <title>Collection of gut derived symbiotic bacterial strains cultured from healthy donors.</title>
        <authorList>
            <person name="Lin H."/>
            <person name="Littmann E."/>
            <person name="Pamer E.G."/>
        </authorList>
    </citation>
    <scope>NUCLEOTIDE SEQUENCE</scope>
    <source>
        <strain evidence="19 21">MSK.21.70</strain>
        <strain evidence="18">MSK.21.82</strain>
    </source>
</reference>
<dbReference type="Gene3D" id="3.40.50.20">
    <property type="match status" value="1"/>
</dbReference>
<dbReference type="AlphaFoldDB" id="A0AAW4MVC1"/>
<keyword evidence="7 15" id="KW-0460">Magnesium</keyword>
<dbReference type="InterPro" id="IPR011127">
    <property type="entry name" value="Dala_Dala_lig_N"/>
</dbReference>
<dbReference type="PROSITE" id="PS00843">
    <property type="entry name" value="DALA_DALA_LIGASE_1"/>
    <property type="match status" value="1"/>
</dbReference>
<dbReference type="NCBIfam" id="NF002528">
    <property type="entry name" value="PRK01966.1-4"/>
    <property type="match status" value="1"/>
</dbReference>
<evidence type="ECO:0000259" key="17">
    <source>
        <dbReference type="PROSITE" id="PS50975"/>
    </source>
</evidence>
<feature type="binding site" evidence="14">
    <location>
        <begin position="180"/>
        <end position="181"/>
    </location>
    <ligand>
        <name>ATP</name>
        <dbReference type="ChEBI" id="CHEBI:30616"/>
    </ligand>
</feature>
<dbReference type="Gene3D" id="3.30.1490.20">
    <property type="entry name" value="ATP-grasp fold, A domain"/>
    <property type="match status" value="1"/>
</dbReference>
<dbReference type="GO" id="GO:0005524">
    <property type="term" value="F:ATP binding"/>
    <property type="evidence" value="ECO:0007669"/>
    <property type="project" value="UniProtKB-UniRule"/>
</dbReference>
<name>A0AAW4MVC1_9FIRM</name>
<evidence type="ECO:0000256" key="9">
    <source>
        <dbReference type="ARBA" id="ARBA00022984"/>
    </source>
</evidence>
<dbReference type="Proteomes" id="UP001196408">
    <property type="component" value="Unassembled WGS sequence"/>
</dbReference>
<feature type="active site" evidence="13">
    <location>
        <position position="315"/>
    </location>
</feature>
<feature type="active site" evidence="13">
    <location>
        <position position="13"/>
    </location>
</feature>
<sequence>MKLLLVCGGQSTEHAVSRMSCVNIYKNCDKSKYDIKVAGITKEGEWYDLVSTDFSSDNWLEGATKINDHFTFLKSFDVVFPVLHGQFGEDGTIQGLLEMAQVPYVGCRVMASCTAMDKIYAKKLFDQANIPQVPSLYVKKRYDDKLVVVDNEGRESFNVEMEIYTHLGFPCFVKASRSGSSVGCYKVNTLTDLLPKLHEAASYDRHVVVEKAINATELECAVIGNDDISASRVGQILPHGEFYTYESKYEDEQSATCIPARVDQSIQDYIRQAAVKAFKAVDGTGLARCDFFYDNDTGNVYLNEINTMPGFTNISMYPQLMKDAGLDTPALIDELIKLALQR</sequence>
<feature type="binding site" evidence="15">
    <location>
        <position position="290"/>
    </location>
    <ligand>
        <name>Mg(2+)</name>
        <dbReference type="ChEBI" id="CHEBI:18420"/>
        <label>1</label>
    </ligand>
</feature>
<comment type="function">
    <text evidence="12">Cell wall formation.</text>
</comment>
<dbReference type="GO" id="GO:0008716">
    <property type="term" value="F:D-alanine-D-alanine ligase activity"/>
    <property type="evidence" value="ECO:0007669"/>
    <property type="project" value="UniProtKB-UniRule"/>
</dbReference>
<dbReference type="InterPro" id="IPR005905">
    <property type="entry name" value="D_ala_D_ala"/>
</dbReference>
<evidence type="ECO:0000256" key="10">
    <source>
        <dbReference type="ARBA" id="ARBA00023211"/>
    </source>
</evidence>
<comment type="subcellular location">
    <subcellularLocation>
        <location evidence="12">Cytoplasm</location>
    </subcellularLocation>
</comment>
<evidence type="ECO:0000256" key="7">
    <source>
        <dbReference type="ARBA" id="ARBA00022842"/>
    </source>
</evidence>
<dbReference type="GO" id="GO:0046872">
    <property type="term" value="F:metal ion binding"/>
    <property type="evidence" value="ECO:0007669"/>
    <property type="project" value="UniProtKB-KW"/>
</dbReference>
<feature type="binding site" evidence="15">
    <location>
        <position position="304"/>
    </location>
    <ligand>
        <name>Mg(2+)</name>
        <dbReference type="ChEBI" id="CHEBI:18420"/>
        <label>2</label>
    </ligand>
</feature>
<dbReference type="FunFam" id="3.30.470.20:FF:000008">
    <property type="entry name" value="D-alanine--D-alanine ligase"/>
    <property type="match status" value="1"/>
</dbReference>
<dbReference type="GO" id="GO:0071555">
    <property type="term" value="P:cell wall organization"/>
    <property type="evidence" value="ECO:0007669"/>
    <property type="project" value="UniProtKB-KW"/>
</dbReference>
<evidence type="ECO:0000313" key="21">
    <source>
        <dbReference type="Proteomes" id="UP001197492"/>
    </source>
</evidence>
<keyword evidence="9 12" id="KW-0573">Peptidoglycan synthesis</keyword>
<evidence type="ECO:0000256" key="3">
    <source>
        <dbReference type="ARBA" id="ARBA00022598"/>
    </source>
</evidence>
<evidence type="ECO:0000256" key="15">
    <source>
        <dbReference type="PIRSR" id="PIRSR039102-3"/>
    </source>
</evidence>
<dbReference type="InterPro" id="IPR000291">
    <property type="entry name" value="D-Ala_lig_Van_CS"/>
</dbReference>
<keyword evidence="8 12" id="KW-0133">Cell shape</keyword>
<keyword evidence="12" id="KW-0963">Cytoplasm</keyword>
<feature type="binding site" evidence="14">
    <location>
        <begin position="172"/>
        <end position="174"/>
    </location>
    <ligand>
        <name>ATP</name>
        <dbReference type="ChEBI" id="CHEBI:30616"/>
    </ligand>
</feature>
<dbReference type="GO" id="GO:0009252">
    <property type="term" value="P:peptidoglycan biosynthetic process"/>
    <property type="evidence" value="ECO:0007669"/>
    <property type="project" value="UniProtKB-UniRule"/>
</dbReference>
<dbReference type="PIRSF" id="PIRSF039102">
    <property type="entry name" value="Ddl/VanB"/>
    <property type="match status" value="1"/>
</dbReference>
<feature type="domain" description="ATP-grasp" evidence="17">
    <location>
        <begin position="122"/>
        <end position="337"/>
    </location>
</feature>
<evidence type="ECO:0000313" key="19">
    <source>
        <dbReference type="EMBL" id="MBV3393253.1"/>
    </source>
</evidence>
<dbReference type="GO" id="GO:0008360">
    <property type="term" value="P:regulation of cell shape"/>
    <property type="evidence" value="ECO:0007669"/>
    <property type="project" value="UniProtKB-KW"/>
</dbReference>
<protein>
    <recommendedName>
        <fullName evidence="12">D-alanine--D-alanine ligase</fullName>
        <ecNumber evidence="12">6.3.2.4</ecNumber>
    </recommendedName>
    <alternativeName>
        <fullName evidence="12">D-Ala-D-Ala ligase</fullName>
    </alternativeName>
    <alternativeName>
        <fullName evidence="12">D-alanylalanine synthetase</fullName>
    </alternativeName>
</protein>
<evidence type="ECO:0000256" key="1">
    <source>
        <dbReference type="ARBA" id="ARBA00001936"/>
    </source>
</evidence>